<accession>A0ABN9PLF5</accession>
<comment type="caution">
    <text evidence="2">The sequence shown here is derived from an EMBL/GenBank/DDBJ whole genome shotgun (WGS) entry which is preliminary data.</text>
</comment>
<dbReference type="Proteomes" id="UP001189429">
    <property type="component" value="Unassembled WGS sequence"/>
</dbReference>
<gene>
    <name evidence="2" type="ORF">PCOR1329_LOCUS3899</name>
</gene>
<proteinExistence type="predicted"/>
<reference evidence="2" key="1">
    <citation type="submission" date="2023-10" db="EMBL/GenBank/DDBJ databases">
        <authorList>
            <person name="Chen Y."/>
            <person name="Shah S."/>
            <person name="Dougan E. K."/>
            <person name="Thang M."/>
            <person name="Chan C."/>
        </authorList>
    </citation>
    <scope>NUCLEOTIDE SEQUENCE [LARGE SCALE GENOMIC DNA]</scope>
</reference>
<dbReference type="Gene3D" id="2.60.220.50">
    <property type="match status" value="1"/>
</dbReference>
<feature type="transmembrane region" description="Helical" evidence="1">
    <location>
        <begin position="592"/>
        <end position="614"/>
    </location>
</feature>
<feature type="transmembrane region" description="Helical" evidence="1">
    <location>
        <begin position="626"/>
        <end position="648"/>
    </location>
</feature>
<sequence>MATELFNVVNSSMPAAGEMTPEELSSTVSIIDIVLSTAMSGQVEAAKATTLIDASVALQASSLISAVAIAALSLEGGISLGDASALVGSVANLLANGTSDPTADSSGQDADAALQQELMESLVESIDRIGDAVTDTMQVGEEPVTISFGGITLTSAKATADAMADGLTVGGFDFPSGFDLSEEARRLSASCNTDVFGLQHTRWLRNPFAWAGTHVYGNMTTSEQNDVATVAGDADPAGIYDETWRVESDAVQSMNIRACGVTQEVDGLVEPIRFFLSAPLEFNATDERRGVRRCMYFDMTASPARWSSEGVRVVNESDDGIWCETTHLSSFTAVHGSFSFSIFVDILCPNTNVISAEGFGNVLKGTWWFEPAAIMLWILIILHATLVVKAVRAHSKNEKIATLNNQLSDDFDSHMGHILKTVKGCITCRCEHLFLPETWAIFLAKVLKEYIDPEDFEDEEFLGVTRRLAASKLWTMRSTGQRRYVEKSSSGHNRPNEWRTAEATLARKWGLTDEQGVRRYTQFEMYFWVTHPVLKLALPSKRNPMRKRMSKLLVTVFGSLAASALFYASGATPHDSNPYCRAGLPWASWRHLVRAALVAFASTWLVAGLARVLMAMSKSSGRVTRSLGATLVSVYMLVSIGYCILFTANVSIEDSCAWLVSAMFRGSGDS</sequence>
<organism evidence="2 3">
    <name type="scientific">Prorocentrum cordatum</name>
    <dbReference type="NCBI Taxonomy" id="2364126"/>
    <lineage>
        <taxon>Eukaryota</taxon>
        <taxon>Sar</taxon>
        <taxon>Alveolata</taxon>
        <taxon>Dinophyceae</taxon>
        <taxon>Prorocentrales</taxon>
        <taxon>Prorocentraceae</taxon>
        <taxon>Prorocentrum</taxon>
    </lineage>
</organism>
<evidence type="ECO:0008006" key="4">
    <source>
        <dbReference type="Google" id="ProtNLM"/>
    </source>
</evidence>
<dbReference type="InterPro" id="IPR046338">
    <property type="entry name" value="GAIN_dom_sf"/>
</dbReference>
<evidence type="ECO:0000256" key="1">
    <source>
        <dbReference type="SAM" id="Phobius"/>
    </source>
</evidence>
<keyword evidence="1" id="KW-0812">Transmembrane</keyword>
<protein>
    <recommendedName>
        <fullName evidence="4">GPS domain-containing protein</fullName>
    </recommendedName>
</protein>
<evidence type="ECO:0000313" key="2">
    <source>
        <dbReference type="EMBL" id="CAK0793675.1"/>
    </source>
</evidence>
<keyword evidence="3" id="KW-1185">Reference proteome</keyword>
<name>A0ABN9PLF5_9DINO</name>
<dbReference type="EMBL" id="CAUYUJ010001013">
    <property type="protein sequence ID" value="CAK0793675.1"/>
    <property type="molecule type" value="Genomic_DNA"/>
</dbReference>
<feature type="transmembrane region" description="Helical" evidence="1">
    <location>
        <begin position="367"/>
        <end position="388"/>
    </location>
</feature>
<feature type="transmembrane region" description="Helical" evidence="1">
    <location>
        <begin position="552"/>
        <end position="572"/>
    </location>
</feature>
<keyword evidence="1" id="KW-0472">Membrane</keyword>
<keyword evidence="1" id="KW-1133">Transmembrane helix</keyword>
<evidence type="ECO:0000313" key="3">
    <source>
        <dbReference type="Proteomes" id="UP001189429"/>
    </source>
</evidence>